<dbReference type="Pfam" id="PF19047">
    <property type="entry name" value="HOOK_N"/>
    <property type="match status" value="1"/>
</dbReference>
<sequence>MLLTESAVRTDYPGTLAVMEPGLFLPCVDQFMLSPLVTWVKTFMPADGGAHLDFSDLLDGILLKDIMMQIDPSASTQGVNKVSSDPNQRIQNLSLLVQQIKTYYQDTLKQLIVIPSPNVLLLGRSPYCEQSLEELKKVLLLLLGCAVQCEKKEEYIERIQTLDFDTKAAIAVHIQELTHSQENILDLQWLDSNEVNPNEVEALARNLAAHLRHLLDQRDSHLETIAELMQEKEGLIGVDDSPQSVQQQQQAGTQQHLVVELADSKAKIRGLRQELEEKSEQMLDCRHELENTETELKRLQQENSQLLVEARAARTYRDELDALRERAVKADKLESEVGRYREQLHKIEFYKAKVEELKEDNRVLQETKEVLEEQLAGWRARSDKIHQLEKHSLLLTARIHDIEEEREADQRRIEELMGENLALCLAQRRSMEESQLLGWELEQLSKTTENSPGQQSLSEEVSQSTHSRMLWLEKENQRLLSTIEELQADPLRSSSQLKYSQQLEHHQVVCKNSSTSCKQKTFQCCLQAQQMINEDASSQQLHRGETKEVLSHFIKGPDLREESQPELEDFENDPNKLCFGESRESITSHDLTHQSKRSSYFIKQSQRLEAKCRALDTVNQHLQSALDNSERKVQCLEVEVRELETENQSLQATLEELRLSTWRLEQLEVEKQSQEQEITALERDKRQLEKENRRLRQQIEIQEASLESSNICMAGLEREMRFLVKEVEALRETAERVKGLEADNRELSKQAAIDQRTLATLRDDLVNEKLRMQQRDNELERLVRELEMKVLSQESVQAEQEAQDSRFKMLESELELSLKKSLRIKEDKMAALEAHLQESSKLNQQLRQELSTVKLSYEALSQRQEELTASCSTPPGDTGRVMTEWLRESQEATKELLKLKDHLIEVERNNATLEAERQAIQAQLKQLESQTWQSTGSDPRSAEAGCVPAGEQHNPADAQCQPAGANATSTQRTFHSETVYSLRLHASQIK</sequence>
<keyword evidence="2" id="KW-0963">Cytoplasm</keyword>
<dbReference type="AlphaFoldDB" id="A0A4Z2B0V7"/>
<keyword evidence="9" id="KW-1185">Reference proteome</keyword>
<dbReference type="GO" id="GO:0005813">
    <property type="term" value="C:centrosome"/>
    <property type="evidence" value="ECO:0007669"/>
    <property type="project" value="TreeGrafter"/>
</dbReference>
<dbReference type="PANTHER" id="PTHR18947:SF30">
    <property type="entry name" value="GIRDIN"/>
    <property type="match status" value="1"/>
</dbReference>
<evidence type="ECO:0000256" key="6">
    <source>
        <dbReference type="SAM" id="Coils"/>
    </source>
</evidence>
<feature type="coiled-coil region" evidence="6">
    <location>
        <begin position="261"/>
        <end position="419"/>
    </location>
</feature>
<accession>A0A4Z2B0V7</accession>
<dbReference type="InterPro" id="IPR001715">
    <property type="entry name" value="CH_dom"/>
</dbReference>
<dbReference type="GO" id="GO:0008017">
    <property type="term" value="F:microtubule binding"/>
    <property type="evidence" value="ECO:0007669"/>
    <property type="project" value="TreeGrafter"/>
</dbReference>
<evidence type="ECO:0000259" key="7">
    <source>
        <dbReference type="PROSITE" id="PS50021"/>
    </source>
</evidence>
<feature type="coiled-coil region" evidence="6">
    <location>
        <begin position="829"/>
        <end position="863"/>
    </location>
</feature>
<evidence type="ECO:0000256" key="4">
    <source>
        <dbReference type="ARBA" id="ARBA00023054"/>
    </source>
</evidence>
<dbReference type="FunFam" id="1.10.418.10:FF:000035">
    <property type="entry name" value="girdin isoform X1"/>
    <property type="match status" value="1"/>
</dbReference>
<dbReference type="PANTHER" id="PTHR18947">
    <property type="entry name" value="HOOK PROTEINS"/>
    <property type="match status" value="1"/>
</dbReference>
<evidence type="ECO:0000313" key="8">
    <source>
        <dbReference type="EMBL" id="TNM85951.1"/>
    </source>
</evidence>
<evidence type="ECO:0000256" key="1">
    <source>
        <dbReference type="ARBA" id="ARBA00004496"/>
    </source>
</evidence>
<evidence type="ECO:0000256" key="2">
    <source>
        <dbReference type="ARBA" id="ARBA00022490"/>
    </source>
</evidence>
<dbReference type="EMBL" id="SWLE01000021">
    <property type="protein sequence ID" value="TNM85951.1"/>
    <property type="molecule type" value="Genomic_DNA"/>
</dbReference>
<comment type="similarity">
    <text evidence="5">Belongs to the CCDC88 family.</text>
</comment>
<dbReference type="GO" id="GO:0051959">
    <property type="term" value="F:dynein light intermediate chain binding"/>
    <property type="evidence" value="ECO:0007669"/>
    <property type="project" value="TreeGrafter"/>
</dbReference>
<dbReference type="Gene3D" id="1.10.418.10">
    <property type="entry name" value="Calponin-like domain"/>
    <property type="match status" value="1"/>
</dbReference>
<dbReference type="InterPro" id="IPR043936">
    <property type="entry name" value="HOOK_N"/>
</dbReference>
<dbReference type="SUPFAM" id="SSF116907">
    <property type="entry name" value="Hook domain"/>
    <property type="match status" value="1"/>
</dbReference>
<dbReference type="Proteomes" id="UP000516260">
    <property type="component" value="Chromosome 8"/>
</dbReference>
<proteinExistence type="inferred from homology"/>
<feature type="coiled-coil region" evidence="6">
    <location>
        <begin position="619"/>
        <end position="789"/>
    </location>
</feature>
<organism evidence="8 9">
    <name type="scientific">Takifugu bimaculatus</name>
    <dbReference type="NCBI Taxonomy" id="433685"/>
    <lineage>
        <taxon>Eukaryota</taxon>
        <taxon>Metazoa</taxon>
        <taxon>Chordata</taxon>
        <taxon>Craniata</taxon>
        <taxon>Vertebrata</taxon>
        <taxon>Euteleostomi</taxon>
        <taxon>Actinopterygii</taxon>
        <taxon>Neopterygii</taxon>
        <taxon>Teleostei</taxon>
        <taxon>Neoteleostei</taxon>
        <taxon>Acanthomorphata</taxon>
        <taxon>Eupercaria</taxon>
        <taxon>Tetraodontiformes</taxon>
        <taxon>Tetradontoidea</taxon>
        <taxon>Tetraodontidae</taxon>
        <taxon>Takifugu</taxon>
    </lineage>
</organism>
<dbReference type="GO" id="GO:0031122">
    <property type="term" value="P:cytoplasmic microtubule organization"/>
    <property type="evidence" value="ECO:0007669"/>
    <property type="project" value="TreeGrafter"/>
</dbReference>
<evidence type="ECO:0000256" key="5">
    <source>
        <dbReference type="ARBA" id="ARBA00061299"/>
    </source>
</evidence>
<protein>
    <recommendedName>
        <fullName evidence="7">Calponin-homology (CH) domain-containing protein</fullName>
    </recommendedName>
</protein>
<feature type="coiled-coil region" evidence="6">
    <location>
        <begin position="889"/>
        <end position="930"/>
    </location>
</feature>
<dbReference type="GO" id="GO:0005085">
    <property type="term" value="F:guanyl-nucleotide exchange factor activity"/>
    <property type="evidence" value="ECO:0007669"/>
    <property type="project" value="UniProtKB-KW"/>
</dbReference>
<feature type="domain" description="Calponin-homology (CH)" evidence="7">
    <location>
        <begin position="30"/>
        <end position="146"/>
    </location>
</feature>
<keyword evidence="3" id="KW-0344">Guanine-nucleotide releasing factor</keyword>
<reference evidence="8 9" key="1">
    <citation type="submission" date="2019-04" db="EMBL/GenBank/DDBJ databases">
        <title>The sequence and de novo assembly of Takifugu bimaculatus genome using PacBio and Hi-C technologies.</title>
        <authorList>
            <person name="Xu P."/>
            <person name="Liu B."/>
            <person name="Zhou Z."/>
        </authorList>
    </citation>
    <scope>NUCLEOTIDE SEQUENCE [LARGE SCALE GENOMIC DNA]</scope>
    <source>
        <strain evidence="8">TB-2018</strain>
        <tissue evidence="8">Muscle</tissue>
    </source>
</reference>
<dbReference type="InterPro" id="IPR036872">
    <property type="entry name" value="CH_dom_sf"/>
</dbReference>
<comment type="caution">
    <text evidence="8">The sequence shown here is derived from an EMBL/GenBank/DDBJ whole genome shotgun (WGS) entry which is preliminary data.</text>
</comment>
<dbReference type="PROSITE" id="PS50021">
    <property type="entry name" value="CH"/>
    <property type="match status" value="1"/>
</dbReference>
<dbReference type="GO" id="GO:0005737">
    <property type="term" value="C:cytoplasm"/>
    <property type="evidence" value="ECO:0007669"/>
    <property type="project" value="UniProtKB-SubCell"/>
</dbReference>
<gene>
    <name evidence="8" type="ORF">fugu_008222</name>
</gene>
<evidence type="ECO:0000256" key="3">
    <source>
        <dbReference type="ARBA" id="ARBA00022658"/>
    </source>
</evidence>
<evidence type="ECO:0000313" key="9">
    <source>
        <dbReference type="Proteomes" id="UP000516260"/>
    </source>
</evidence>
<dbReference type="GO" id="GO:0007165">
    <property type="term" value="P:signal transduction"/>
    <property type="evidence" value="ECO:0007669"/>
    <property type="project" value="UniProtKB-ARBA"/>
</dbReference>
<name>A0A4Z2B0V7_9TELE</name>
<dbReference type="GO" id="GO:0030705">
    <property type="term" value="P:cytoskeleton-dependent intracellular transport"/>
    <property type="evidence" value="ECO:0007669"/>
    <property type="project" value="InterPro"/>
</dbReference>
<keyword evidence="4 6" id="KW-0175">Coiled coil</keyword>
<comment type="subcellular location">
    <subcellularLocation>
        <location evidence="1">Cytoplasm</location>
    </subcellularLocation>
</comment>